<accession>A0A6A5RDF5</accession>
<proteinExistence type="predicted"/>
<gene>
    <name evidence="1" type="ORF">M421DRAFT_423905</name>
</gene>
<dbReference type="AlphaFoldDB" id="A0A6A5RDF5"/>
<dbReference type="EMBL" id="ML978985">
    <property type="protein sequence ID" value="KAF1925350.1"/>
    <property type="molecule type" value="Genomic_DNA"/>
</dbReference>
<protein>
    <submittedName>
        <fullName evidence="1">Uncharacterized protein</fullName>
    </submittedName>
</protein>
<sequence>MSASGPSGRSPYPSSTPQMVSVWCNRFALTPSRRVSGNILPHISHALRKLNAPPPTQSKWWKHWAFLRGIVRPCPEKIFLFDCEHIAVLPLVTALAYDISVRRLSYNVEIVTTDNQVGYPGRTVDTVLDKYNEFAFSPLLPFLRAP</sequence>
<evidence type="ECO:0000313" key="2">
    <source>
        <dbReference type="Proteomes" id="UP000800082"/>
    </source>
</evidence>
<keyword evidence="2" id="KW-1185">Reference proteome</keyword>
<evidence type="ECO:0000313" key="1">
    <source>
        <dbReference type="EMBL" id="KAF1925350.1"/>
    </source>
</evidence>
<dbReference type="GeneID" id="54351265"/>
<name>A0A6A5RDF5_9PLEO</name>
<dbReference type="Proteomes" id="UP000800082">
    <property type="component" value="Unassembled WGS sequence"/>
</dbReference>
<dbReference type="RefSeq" id="XP_033445602.1">
    <property type="nucleotide sequence ID" value="XM_033593597.1"/>
</dbReference>
<organism evidence="1 2">
    <name type="scientific">Didymella exigua CBS 183.55</name>
    <dbReference type="NCBI Taxonomy" id="1150837"/>
    <lineage>
        <taxon>Eukaryota</taxon>
        <taxon>Fungi</taxon>
        <taxon>Dikarya</taxon>
        <taxon>Ascomycota</taxon>
        <taxon>Pezizomycotina</taxon>
        <taxon>Dothideomycetes</taxon>
        <taxon>Pleosporomycetidae</taxon>
        <taxon>Pleosporales</taxon>
        <taxon>Pleosporineae</taxon>
        <taxon>Didymellaceae</taxon>
        <taxon>Didymella</taxon>
    </lineage>
</organism>
<reference evidence="1" key="1">
    <citation type="journal article" date="2020" name="Stud. Mycol.">
        <title>101 Dothideomycetes genomes: a test case for predicting lifestyles and emergence of pathogens.</title>
        <authorList>
            <person name="Haridas S."/>
            <person name="Albert R."/>
            <person name="Binder M."/>
            <person name="Bloem J."/>
            <person name="Labutti K."/>
            <person name="Salamov A."/>
            <person name="Andreopoulos B."/>
            <person name="Baker S."/>
            <person name="Barry K."/>
            <person name="Bills G."/>
            <person name="Bluhm B."/>
            <person name="Cannon C."/>
            <person name="Castanera R."/>
            <person name="Culley D."/>
            <person name="Daum C."/>
            <person name="Ezra D."/>
            <person name="Gonzalez J."/>
            <person name="Henrissat B."/>
            <person name="Kuo A."/>
            <person name="Liang C."/>
            <person name="Lipzen A."/>
            <person name="Lutzoni F."/>
            <person name="Magnuson J."/>
            <person name="Mondo S."/>
            <person name="Nolan M."/>
            <person name="Ohm R."/>
            <person name="Pangilinan J."/>
            <person name="Park H.-J."/>
            <person name="Ramirez L."/>
            <person name="Alfaro M."/>
            <person name="Sun H."/>
            <person name="Tritt A."/>
            <person name="Yoshinaga Y."/>
            <person name="Zwiers L.-H."/>
            <person name="Turgeon B."/>
            <person name="Goodwin S."/>
            <person name="Spatafora J."/>
            <person name="Crous P."/>
            <person name="Grigoriev I."/>
        </authorList>
    </citation>
    <scope>NUCLEOTIDE SEQUENCE</scope>
    <source>
        <strain evidence="1">CBS 183.55</strain>
    </source>
</reference>